<dbReference type="InterPro" id="IPR011059">
    <property type="entry name" value="Metal-dep_hydrolase_composite"/>
</dbReference>
<dbReference type="Gene3D" id="3.20.20.140">
    <property type="entry name" value="Metal-dependent hydrolases"/>
    <property type="match status" value="1"/>
</dbReference>
<comment type="similarity">
    <text evidence="1">Belongs to the metallo-dependent hydrolases superfamily. NagA family.</text>
</comment>
<feature type="domain" description="Amidohydrolase 3" evidence="3">
    <location>
        <begin position="400"/>
        <end position="498"/>
    </location>
</feature>
<comment type="caution">
    <text evidence="4">The sequence shown here is derived from an EMBL/GenBank/DDBJ whole genome shotgun (WGS) entry which is preliminary data.</text>
</comment>
<name>A0ABU3Q8I1_9SPHN</name>
<dbReference type="EC" id="3.5.1.-" evidence="4"/>
<proteinExistence type="inferred from homology"/>
<dbReference type="Gene3D" id="3.30.1490.130">
    <property type="entry name" value="D-aminoacylase. Domain 3"/>
    <property type="match status" value="1"/>
</dbReference>
<dbReference type="PANTHER" id="PTHR11113:SF14">
    <property type="entry name" value="N-ACETYLGLUCOSAMINE-6-PHOSPHATE DEACETYLASE"/>
    <property type="match status" value="1"/>
</dbReference>
<feature type="domain" description="Amidohydrolase 3" evidence="3">
    <location>
        <begin position="82"/>
        <end position="302"/>
    </location>
</feature>
<dbReference type="SUPFAM" id="SSF51338">
    <property type="entry name" value="Composite domain of metallo-dependent hydrolases"/>
    <property type="match status" value="1"/>
</dbReference>
<keyword evidence="2 4" id="KW-0378">Hydrolase</keyword>
<dbReference type="CDD" id="cd01297">
    <property type="entry name" value="D-aminoacylase"/>
    <property type="match status" value="1"/>
</dbReference>
<dbReference type="SUPFAM" id="SSF51556">
    <property type="entry name" value="Metallo-dependent hydrolases"/>
    <property type="match status" value="1"/>
</dbReference>
<evidence type="ECO:0000259" key="3">
    <source>
        <dbReference type="Pfam" id="PF07969"/>
    </source>
</evidence>
<evidence type="ECO:0000313" key="5">
    <source>
        <dbReference type="Proteomes" id="UP001259572"/>
    </source>
</evidence>
<evidence type="ECO:0000256" key="1">
    <source>
        <dbReference type="ARBA" id="ARBA00010716"/>
    </source>
</evidence>
<keyword evidence="5" id="KW-1185">Reference proteome</keyword>
<dbReference type="Proteomes" id="UP001259572">
    <property type="component" value="Unassembled WGS sequence"/>
</dbReference>
<dbReference type="PANTHER" id="PTHR11113">
    <property type="entry name" value="N-ACETYLGLUCOSAMINE-6-PHOSPHATE DEACETYLASE"/>
    <property type="match status" value="1"/>
</dbReference>
<protein>
    <submittedName>
        <fullName evidence="4">D-aminoacylase</fullName>
        <ecNumber evidence="4">3.5.1.-</ecNumber>
    </submittedName>
</protein>
<sequence length="524" mass="56480">MTRKRAKGSRGPGRQAGRVRLLLAAFMLVTVPGQIQAAQKSTLIVNARIVDGSGSPARAASVRVEGDTIKAVGELTPRAGEQVIDAAGHLLSPGFIDTHSHHDGGLFEAPDALPVISQGITTIIVGQDGGSELPLSPLFERMRKHPVAVNIGSYIGHNSVRAAVLGEDYKRKATAAEIEHMRTLVREGMEAGAIGLSTGLEYDPGIYSSKEEVLILAKEAARFGGRYISHMRSEDRFIWDALDEIVEIGRVTGMPVQVSHMKLAMTDLWGQADRFLGVMNRARAAGVDITGDVYPYEYWQSTLTVMFPDRDFTNRKAAEFALQQIAKPEGLLLSSFSPDPSLVGKTVADVAKQRGIDPTDALMQLIAESQAPGAEESVIGTSMDSKDVAKLIAWPYSNISSDGQLAGRHPRGTGAFPRVLRLYVRDQPLLTLEQAIHKMTGAAAAHMGMADRGLIRPGMKADLVLFDPDRIADRATSEDPNALSVGVQRVWVNGEQVFEDSRPTGVRSGRTILRSAPVKTKAAP</sequence>
<dbReference type="EMBL" id="JAVUPU010000005">
    <property type="protein sequence ID" value="MDT9599720.1"/>
    <property type="molecule type" value="Genomic_DNA"/>
</dbReference>
<evidence type="ECO:0000256" key="2">
    <source>
        <dbReference type="ARBA" id="ARBA00022801"/>
    </source>
</evidence>
<evidence type="ECO:0000313" key="4">
    <source>
        <dbReference type="EMBL" id="MDT9599720.1"/>
    </source>
</evidence>
<dbReference type="Gene3D" id="2.30.40.10">
    <property type="entry name" value="Urease, subunit C, domain 1"/>
    <property type="match status" value="1"/>
</dbReference>
<dbReference type="InterPro" id="IPR013108">
    <property type="entry name" value="Amidohydro_3"/>
</dbReference>
<accession>A0ABU3Q8I1</accession>
<dbReference type="RefSeq" id="WP_315726807.1">
    <property type="nucleotide sequence ID" value="NZ_JAVUPU010000005.1"/>
</dbReference>
<dbReference type="Pfam" id="PF07969">
    <property type="entry name" value="Amidohydro_3"/>
    <property type="match status" value="2"/>
</dbReference>
<dbReference type="InterPro" id="IPR023100">
    <property type="entry name" value="D-aminoacylase_insert_dom_sf"/>
</dbReference>
<organism evidence="4 5">
    <name type="scientific">Sphingosinicella rhizophila</name>
    <dbReference type="NCBI Taxonomy" id="3050082"/>
    <lineage>
        <taxon>Bacteria</taxon>
        <taxon>Pseudomonadati</taxon>
        <taxon>Pseudomonadota</taxon>
        <taxon>Alphaproteobacteria</taxon>
        <taxon>Sphingomonadales</taxon>
        <taxon>Sphingosinicellaceae</taxon>
        <taxon>Sphingosinicella</taxon>
    </lineage>
</organism>
<dbReference type="GO" id="GO:0016787">
    <property type="term" value="F:hydrolase activity"/>
    <property type="evidence" value="ECO:0007669"/>
    <property type="project" value="UniProtKB-KW"/>
</dbReference>
<gene>
    <name evidence="4" type="ORF">RQX22_12230</name>
</gene>
<dbReference type="InterPro" id="IPR032466">
    <property type="entry name" value="Metal_Hydrolase"/>
</dbReference>
<reference evidence="4 5" key="1">
    <citation type="submission" date="2023-05" db="EMBL/GenBank/DDBJ databases">
        <authorList>
            <person name="Guo Y."/>
        </authorList>
    </citation>
    <scope>NUCLEOTIDE SEQUENCE [LARGE SCALE GENOMIC DNA]</scope>
    <source>
        <strain evidence="4 5">GR2756</strain>
    </source>
</reference>